<gene>
    <name evidence="2" type="ORF">CRX57_00620</name>
</gene>
<accession>A0A2C5W019</accession>
<sequence>MIIFLSPQRRDDMLTVSKSGDVLVVNGETFDFSKVGEGDTLPLAAIMSMWFSGDVSRTDGELLLTLLFPNPWNYSPEQAFPAPLQGVPDGAIALPKPLPSDPPTEEQAPLPSNSERMGVIDWSQLITASMKVEAEVAAHLQEMKTTLAAKNATAVIQISRIQDRIDTIGYGIEAGEATPEDEAEQAALVLSLKAWKSYKFALGKVTAQPTWHASPVWPVEPAIPEIEASPMSLTVDQA</sequence>
<organism evidence="2 3">
    <name type="scientific">Pseudomonas putida</name>
    <name type="common">Arthrobacter siderocapsulatus</name>
    <dbReference type="NCBI Taxonomy" id="303"/>
    <lineage>
        <taxon>Bacteria</taxon>
        <taxon>Pseudomonadati</taxon>
        <taxon>Pseudomonadota</taxon>
        <taxon>Gammaproteobacteria</taxon>
        <taxon>Pseudomonadales</taxon>
        <taxon>Pseudomonadaceae</taxon>
        <taxon>Pseudomonas</taxon>
    </lineage>
</organism>
<dbReference type="Proteomes" id="UP000222460">
    <property type="component" value="Unassembled WGS sequence"/>
</dbReference>
<feature type="region of interest" description="Disordered" evidence="1">
    <location>
        <begin position="94"/>
        <end position="113"/>
    </location>
</feature>
<evidence type="ECO:0000313" key="3">
    <source>
        <dbReference type="Proteomes" id="UP000222460"/>
    </source>
</evidence>
<evidence type="ECO:0000313" key="2">
    <source>
        <dbReference type="EMBL" id="PHH38737.1"/>
    </source>
</evidence>
<dbReference type="AlphaFoldDB" id="A0A2C5W019"/>
<protein>
    <submittedName>
        <fullName evidence="2">Uncharacterized protein</fullName>
    </submittedName>
</protein>
<name>A0A2C5W019_PSEPU</name>
<reference evidence="3" key="1">
    <citation type="submission" date="2017-10" db="EMBL/GenBank/DDBJ databases">
        <title>FDA dAtabase for Regulatory Grade micrObial Sequences (FDA-ARGOS): Supporting development and validation of Infectious Disease Dx tests.</title>
        <authorList>
            <person name="Goldberg B."/>
            <person name="Campos J."/>
            <person name="Tallon L."/>
            <person name="Sadzewicz L."/>
            <person name="Ott S."/>
            <person name="Zhao X."/>
            <person name="Nagaraj S."/>
            <person name="Vavikolanu K."/>
            <person name="Aluvathingal J."/>
            <person name="Nadendla S."/>
            <person name="Geyer C."/>
            <person name="Sichtig H."/>
        </authorList>
    </citation>
    <scope>NUCLEOTIDE SEQUENCE [LARGE SCALE GENOMIC DNA]</scope>
    <source>
        <strain evidence="3">FDAARGOS_376</strain>
    </source>
</reference>
<proteinExistence type="predicted"/>
<comment type="caution">
    <text evidence="2">The sequence shown here is derived from an EMBL/GenBank/DDBJ whole genome shotgun (WGS) entry which is preliminary data.</text>
</comment>
<dbReference type="EMBL" id="PDKZ01000002">
    <property type="protein sequence ID" value="PHH38737.1"/>
    <property type="molecule type" value="Genomic_DNA"/>
</dbReference>
<evidence type="ECO:0000256" key="1">
    <source>
        <dbReference type="SAM" id="MobiDB-lite"/>
    </source>
</evidence>